<evidence type="ECO:0000313" key="2">
    <source>
        <dbReference type="Proteomes" id="UP000827092"/>
    </source>
</evidence>
<dbReference type="AlphaFoldDB" id="A0AAV6V358"/>
<name>A0AAV6V358_9ARAC</name>
<gene>
    <name evidence="1" type="ORF">JTE90_014390</name>
</gene>
<dbReference type="EMBL" id="JAFNEN010000171">
    <property type="protein sequence ID" value="KAG8190909.1"/>
    <property type="molecule type" value="Genomic_DNA"/>
</dbReference>
<sequence length="86" mass="9438">MNVDKRPTSPDVAKVVKCCPRPLSIGRVRRIDPHIGLCAEKGRICHVNSMGDMSLFHAQLGVIRLTCPRVGLTPSFDVFEGVLLVL</sequence>
<evidence type="ECO:0000313" key="1">
    <source>
        <dbReference type="EMBL" id="KAG8190909.1"/>
    </source>
</evidence>
<proteinExistence type="predicted"/>
<organism evidence="1 2">
    <name type="scientific">Oedothorax gibbosus</name>
    <dbReference type="NCBI Taxonomy" id="931172"/>
    <lineage>
        <taxon>Eukaryota</taxon>
        <taxon>Metazoa</taxon>
        <taxon>Ecdysozoa</taxon>
        <taxon>Arthropoda</taxon>
        <taxon>Chelicerata</taxon>
        <taxon>Arachnida</taxon>
        <taxon>Araneae</taxon>
        <taxon>Araneomorphae</taxon>
        <taxon>Entelegynae</taxon>
        <taxon>Araneoidea</taxon>
        <taxon>Linyphiidae</taxon>
        <taxon>Erigoninae</taxon>
        <taxon>Oedothorax</taxon>
    </lineage>
</organism>
<reference evidence="1 2" key="1">
    <citation type="journal article" date="2022" name="Nat. Ecol. Evol.">
        <title>A masculinizing supergene underlies an exaggerated male reproductive morph in a spider.</title>
        <authorList>
            <person name="Hendrickx F."/>
            <person name="De Corte Z."/>
            <person name="Sonet G."/>
            <person name="Van Belleghem S.M."/>
            <person name="Kostlbacher S."/>
            <person name="Vangestel C."/>
        </authorList>
    </citation>
    <scope>NUCLEOTIDE SEQUENCE [LARGE SCALE GENOMIC DNA]</scope>
    <source>
        <strain evidence="1">W744_W776</strain>
    </source>
</reference>
<comment type="caution">
    <text evidence="1">The sequence shown here is derived from an EMBL/GenBank/DDBJ whole genome shotgun (WGS) entry which is preliminary data.</text>
</comment>
<dbReference type="Proteomes" id="UP000827092">
    <property type="component" value="Unassembled WGS sequence"/>
</dbReference>
<keyword evidence="2" id="KW-1185">Reference proteome</keyword>
<accession>A0AAV6V358</accession>
<protein>
    <submittedName>
        <fullName evidence="1">Uncharacterized protein</fullName>
    </submittedName>
</protein>